<dbReference type="InterPro" id="IPR018392">
    <property type="entry name" value="LysM"/>
</dbReference>
<evidence type="ECO:0000313" key="5">
    <source>
        <dbReference type="Proteomes" id="UP000290545"/>
    </source>
</evidence>
<feature type="compositionally biased region" description="Low complexity" evidence="1">
    <location>
        <begin position="193"/>
        <end position="217"/>
    </location>
</feature>
<keyword evidence="2" id="KW-0732">Signal</keyword>
<evidence type="ECO:0000256" key="1">
    <source>
        <dbReference type="SAM" id="MobiDB-lite"/>
    </source>
</evidence>
<evidence type="ECO:0000256" key="2">
    <source>
        <dbReference type="SAM" id="SignalP"/>
    </source>
</evidence>
<feature type="region of interest" description="Disordered" evidence="1">
    <location>
        <begin position="171"/>
        <end position="226"/>
    </location>
</feature>
<dbReference type="SUPFAM" id="SSF54106">
    <property type="entry name" value="LysM domain"/>
    <property type="match status" value="2"/>
</dbReference>
<reference evidence="4 5" key="1">
    <citation type="submission" date="2019-01" db="EMBL/GenBank/DDBJ databases">
        <title>Filimonas sp. strain TTM-71.</title>
        <authorList>
            <person name="Chen W.-M."/>
        </authorList>
    </citation>
    <scope>NUCLEOTIDE SEQUENCE [LARGE SCALE GENOMIC DNA]</scope>
    <source>
        <strain evidence="4 5">TTM-71</strain>
    </source>
</reference>
<dbReference type="OrthoDB" id="2149800at2"/>
<dbReference type="Proteomes" id="UP000290545">
    <property type="component" value="Unassembled WGS sequence"/>
</dbReference>
<evidence type="ECO:0000259" key="3">
    <source>
        <dbReference type="PROSITE" id="PS51782"/>
    </source>
</evidence>
<feature type="domain" description="LysM" evidence="3">
    <location>
        <begin position="30"/>
        <end position="74"/>
    </location>
</feature>
<sequence>MMMKKHTLILFLGMLTGTMAMRVQAQTGVITHTIRQGETLSALSAKYKTTVGDIMRLNNMNSGSKLAIGQKVKIPASGKTVAASKPAASAPAATTSTPLAAGSTTTHTVKQGETLYRISQTYHVKVDQIKSWNHLKGDNVSIGQVLTIGAYAPESAPVQNTTPAEIPVATTPVDNTPVNTAPPVATTPPPTSSAPVNTTPAAGNATSSTPPATTGTTMANKPEPYVNPSKVTDKGYFESLFGVDVAGRSLEKASGTAMTFKTASGWTDKKYYILVNDIAPGSIVKITNADGNKTIYAKVLWNMGDLKENEGLSYRISNAAADALGISDLKFQITIAYYD</sequence>
<dbReference type="Pfam" id="PF01476">
    <property type="entry name" value="LysM"/>
    <property type="match status" value="2"/>
</dbReference>
<dbReference type="Gene3D" id="3.10.350.10">
    <property type="entry name" value="LysM domain"/>
    <property type="match status" value="2"/>
</dbReference>
<dbReference type="CDD" id="cd00118">
    <property type="entry name" value="LysM"/>
    <property type="match status" value="2"/>
</dbReference>
<dbReference type="PROSITE" id="PS51782">
    <property type="entry name" value="LYSM"/>
    <property type="match status" value="2"/>
</dbReference>
<comment type="caution">
    <text evidence="4">The sequence shown here is derived from an EMBL/GenBank/DDBJ whole genome shotgun (WGS) entry which is preliminary data.</text>
</comment>
<dbReference type="PANTHER" id="PTHR33734">
    <property type="entry name" value="LYSM DOMAIN-CONTAINING GPI-ANCHORED PROTEIN 2"/>
    <property type="match status" value="1"/>
</dbReference>
<feature type="signal peptide" evidence="2">
    <location>
        <begin position="1"/>
        <end position="25"/>
    </location>
</feature>
<evidence type="ECO:0000313" key="4">
    <source>
        <dbReference type="EMBL" id="RXK80609.1"/>
    </source>
</evidence>
<organism evidence="4 5">
    <name type="scientific">Filimonas effusa</name>
    <dbReference type="NCBI Taxonomy" id="2508721"/>
    <lineage>
        <taxon>Bacteria</taxon>
        <taxon>Pseudomonadati</taxon>
        <taxon>Bacteroidota</taxon>
        <taxon>Chitinophagia</taxon>
        <taxon>Chitinophagales</taxon>
        <taxon>Chitinophagaceae</taxon>
        <taxon>Filimonas</taxon>
    </lineage>
</organism>
<gene>
    <name evidence="4" type="ORF">ESB13_23545</name>
</gene>
<feature type="chain" id="PRO_5020607810" evidence="2">
    <location>
        <begin position="26"/>
        <end position="339"/>
    </location>
</feature>
<proteinExistence type="predicted"/>
<dbReference type="AlphaFoldDB" id="A0A4V1M9C8"/>
<accession>A0A4V1M9C8</accession>
<keyword evidence="5" id="KW-1185">Reference proteome</keyword>
<feature type="compositionally biased region" description="Low complexity" evidence="1">
    <location>
        <begin position="175"/>
        <end position="184"/>
    </location>
</feature>
<name>A0A4V1M9C8_9BACT</name>
<protein>
    <submittedName>
        <fullName evidence="4">LysM peptidoglycan-binding domain-containing protein</fullName>
    </submittedName>
</protein>
<dbReference type="PANTHER" id="PTHR33734:SF22">
    <property type="entry name" value="MEMBRANE-BOUND LYTIC MUREIN TRANSGLYCOSYLASE D"/>
    <property type="match status" value="1"/>
</dbReference>
<feature type="domain" description="LysM" evidence="3">
    <location>
        <begin position="105"/>
        <end position="148"/>
    </location>
</feature>
<dbReference type="InterPro" id="IPR036779">
    <property type="entry name" value="LysM_dom_sf"/>
</dbReference>
<dbReference type="EMBL" id="SDHZ01000006">
    <property type="protein sequence ID" value="RXK80609.1"/>
    <property type="molecule type" value="Genomic_DNA"/>
</dbReference>
<dbReference type="SMART" id="SM00257">
    <property type="entry name" value="LysM"/>
    <property type="match status" value="2"/>
</dbReference>